<dbReference type="GO" id="GO:0055085">
    <property type="term" value="P:transmembrane transport"/>
    <property type="evidence" value="ECO:0007669"/>
    <property type="project" value="InterPro"/>
</dbReference>
<dbReference type="InterPro" id="IPR038770">
    <property type="entry name" value="Na+/solute_symporter_sf"/>
</dbReference>
<evidence type="ECO:0000256" key="2">
    <source>
        <dbReference type="ARBA" id="ARBA00010145"/>
    </source>
</evidence>
<evidence type="ECO:0000256" key="7">
    <source>
        <dbReference type="ARBA" id="ARBA00023136"/>
    </source>
</evidence>
<feature type="transmembrane region" description="Helical" evidence="8">
    <location>
        <begin position="95"/>
        <end position="114"/>
    </location>
</feature>
<feature type="transmembrane region" description="Helical" evidence="8">
    <location>
        <begin position="35"/>
        <end position="53"/>
    </location>
</feature>
<evidence type="ECO:0000256" key="4">
    <source>
        <dbReference type="ARBA" id="ARBA00022475"/>
    </source>
</evidence>
<evidence type="ECO:0008006" key="11">
    <source>
        <dbReference type="Google" id="ProtNLM"/>
    </source>
</evidence>
<keyword evidence="5 8" id="KW-0812">Transmembrane</keyword>
<dbReference type="STRING" id="282683.SAMN04488105_102273"/>
<feature type="transmembrane region" description="Helical" evidence="8">
    <location>
        <begin position="199"/>
        <end position="217"/>
    </location>
</feature>
<dbReference type="RefSeq" id="WP_089955517.1">
    <property type="nucleotide sequence ID" value="NZ_FNAV01000002.1"/>
</dbReference>
<evidence type="ECO:0000313" key="10">
    <source>
        <dbReference type="Proteomes" id="UP000198994"/>
    </source>
</evidence>
<feature type="transmembrane region" description="Helical" evidence="8">
    <location>
        <begin position="167"/>
        <end position="187"/>
    </location>
</feature>
<keyword evidence="4" id="KW-1003">Cell membrane</keyword>
<evidence type="ECO:0000256" key="3">
    <source>
        <dbReference type="ARBA" id="ARBA00022448"/>
    </source>
</evidence>
<name>A0A1G7BN25_9RHOB</name>
<dbReference type="GO" id="GO:0005886">
    <property type="term" value="C:plasma membrane"/>
    <property type="evidence" value="ECO:0007669"/>
    <property type="project" value="UniProtKB-SubCell"/>
</dbReference>
<proteinExistence type="inferred from homology"/>
<accession>A0A1G7BN25</accession>
<feature type="transmembrane region" description="Helical" evidence="8">
    <location>
        <begin position="65"/>
        <end position="88"/>
    </location>
</feature>
<organism evidence="9 10">
    <name type="scientific">Salipiger thiooxidans</name>
    <dbReference type="NCBI Taxonomy" id="282683"/>
    <lineage>
        <taxon>Bacteria</taxon>
        <taxon>Pseudomonadati</taxon>
        <taxon>Pseudomonadota</taxon>
        <taxon>Alphaproteobacteria</taxon>
        <taxon>Rhodobacterales</taxon>
        <taxon>Roseobacteraceae</taxon>
        <taxon>Salipiger</taxon>
    </lineage>
</organism>
<sequence>MTALIDIILPVFLVIGAGYLAAWRGLLPENAIDGLMGFTQTIAIPCLLFSAMWKLDLGANFSAPLLISFYTGASAGFLAGLLGARLLFGRDWQDSVAIGFACLFSNSLLLGLPITERAYGTDALAGNYAIIAMHSPFCYALGITAMEIARAQGTGLRRLPVTVARAMFRNGLVIGIIIGVAFNLGSVSLPNPVVQALEMVTRTALPAALFALGGILFRYRPEGDLRTVLYVCAISLGLHPAITWGLGSAFGLSTDSLRSGVVTAAMAPGVNAYVFANMYGRAKRVAATAVLLATGLCIVSSWVWLHLLP</sequence>
<feature type="transmembrane region" description="Helical" evidence="8">
    <location>
        <begin position="257"/>
        <end position="276"/>
    </location>
</feature>
<gene>
    <name evidence="9" type="ORF">SAMN04488105_102273</name>
</gene>
<protein>
    <recommendedName>
        <fullName evidence="11">Malonate transporter</fullName>
    </recommendedName>
</protein>
<evidence type="ECO:0000256" key="6">
    <source>
        <dbReference type="ARBA" id="ARBA00022989"/>
    </source>
</evidence>
<feature type="transmembrane region" description="Helical" evidence="8">
    <location>
        <begin position="126"/>
        <end position="146"/>
    </location>
</feature>
<feature type="transmembrane region" description="Helical" evidence="8">
    <location>
        <begin position="6"/>
        <end position="23"/>
    </location>
</feature>
<evidence type="ECO:0000256" key="1">
    <source>
        <dbReference type="ARBA" id="ARBA00004651"/>
    </source>
</evidence>
<keyword evidence="7 8" id="KW-0472">Membrane</keyword>
<dbReference type="EMBL" id="FNAV01000002">
    <property type="protein sequence ID" value="SDE28302.1"/>
    <property type="molecule type" value="Genomic_DNA"/>
</dbReference>
<reference evidence="10" key="1">
    <citation type="submission" date="2016-10" db="EMBL/GenBank/DDBJ databases">
        <authorList>
            <person name="Varghese N."/>
            <person name="Submissions S."/>
        </authorList>
    </citation>
    <scope>NUCLEOTIDE SEQUENCE [LARGE SCALE GENOMIC DNA]</scope>
    <source>
        <strain evidence="10">DSM 10146</strain>
    </source>
</reference>
<comment type="subcellular location">
    <subcellularLocation>
        <location evidence="1">Cell membrane</location>
        <topology evidence="1">Multi-pass membrane protein</topology>
    </subcellularLocation>
</comment>
<feature type="transmembrane region" description="Helical" evidence="8">
    <location>
        <begin position="229"/>
        <end position="251"/>
    </location>
</feature>
<dbReference type="Proteomes" id="UP000198994">
    <property type="component" value="Unassembled WGS sequence"/>
</dbReference>
<dbReference type="OrthoDB" id="9810457at2"/>
<dbReference type="PANTHER" id="PTHR36838:SF3">
    <property type="entry name" value="TRANSPORTER AUXIN EFFLUX CARRIER EC FAMILY"/>
    <property type="match status" value="1"/>
</dbReference>
<dbReference type="PANTHER" id="PTHR36838">
    <property type="entry name" value="AUXIN EFFLUX CARRIER FAMILY PROTEIN"/>
    <property type="match status" value="1"/>
</dbReference>
<comment type="similarity">
    <text evidence="2">Belongs to the auxin efflux carrier (TC 2.A.69) family.</text>
</comment>
<dbReference type="Gene3D" id="1.20.1530.20">
    <property type="match status" value="1"/>
</dbReference>
<dbReference type="Pfam" id="PF03547">
    <property type="entry name" value="Mem_trans"/>
    <property type="match status" value="1"/>
</dbReference>
<keyword evidence="10" id="KW-1185">Reference proteome</keyword>
<dbReference type="InterPro" id="IPR004776">
    <property type="entry name" value="Mem_transp_PIN-like"/>
</dbReference>
<dbReference type="AlphaFoldDB" id="A0A1G7BN25"/>
<feature type="transmembrane region" description="Helical" evidence="8">
    <location>
        <begin position="285"/>
        <end position="305"/>
    </location>
</feature>
<evidence type="ECO:0000256" key="8">
    <source>
        <dbReference type="SAM" id="Phobius"/>
    </source>
</evidence>
<evidence type="ECO:0000313" key="9">
    <source>
        <dbReference type="EMBL" id="SDE28302.1"/>
    </source>
</evidence>
<evidence type="ECO:0000256" key="5">
    <source>
        <dbReference type="ARBA" id="ARBA00022692"/>
    </source>
</evidence>
<keyword evidence="6 8" id="KW-1133">Transmembrane helix</keyword>
<keyword evidence="3" id="KW-0813">Transport</keyword>